<feature type="domain" description="Serine/threonine specific protein phosphatases" evidence="1">
    <location>
        <begin position="82"/>
        <end position="87"/>
    </location>
</feature>
<dbReference type="PROSITE" id="PS00125">
    <property type="entry name" value="SER_THR_PHOSPHATASE"/>
    <property type="match status" value="1"/>
</dbReference>
<dbReference type="PANTHER" id="PTHR42850:SF4">
    <property type="entry name" value="ZINC-DEPENDENT ENDOPOLYPHOSPHATASE"/>
    <property type="match status" value="1"/>
</dbReference>
<dbReference type="PANTHER" id="PTHR42850">
    <property type="entry name" value="METALLOPHOSPHOESTERASE"/>
    <property type="match status" value="1"/>
</dbReference>
<dbReference type="GO" id="GO:0110154">
    <property type="term" value="P:RNA decapping"/>
    <property type="evidence" value="ECO:0007669"/>
    <property type="project" value="TreeGrafter"/>
</dbReference>
<dbReference type="GO" id="GO:0005737">
    <property type="term" value="C:cytoplasm"/>
    <property type="evidence" value="ECO:0007669"/>
    <property type="project" value="TreeGrafter"/>
</dbReference>
<dbReference type="EMBL" id="FOCF01000009">
    <property type="protein sequence ID" value="SEN62287.1"/>
    <property type="molecule type" value="Genomic_DNA"/>
</dbReference>
<dbReference type="OrthoDB" id="9807890at2"/>
<dbReference type="Gene3D" id="3.60.21.10">
    <property type="match status" value="1"/>
</dbReference>
<dbReference type="SUPFAM" id="SSF56300">
    <property type="entry name" value="Metallo-dependent phosphatases"/>
    <property type="match status" value="1"/>
</dbReference>
<accession>A0A1H8I247</accession>
<evidence type="ECO:0000313" key="2">
    <source>
        <dbReference type="EMBL" id="SEN62287.1"/>
    </source>
</evidence>
<dbReference type="RefSeq" id="WP_093666776.1">
    <property type="nucleotide sequence ID" value="NZ_FOCF01000009.1"/>
</dbReference>
<keyword evidence="3" id="KW-1185">Reference proteome</keyword>
<sequence length="283" mass="30507">MIRFRRASAAPIGRVYAVGDVHGRLDLFGRLMTIVKRDHAARLPVATRIVLLGDIVDRGPDSAAMVRGCMQLTASTDRFVVLKGNHEAMMVEALTGNLTVYGHWLGFGGRETLLSWGVDWSVAHGPATPENLRIAAETVGAEALAWLAALPLHHQHENHLFVHAGIRPGVPLRKQSAEDLLWITDDFLKSDQPHGMTVVHGHSIHEAGPVIRPNRIGIDTGAYRTGRLTALGVENGETWTLNTTPAPQPVPAGDVAAFEAYYQQGLARAAGRGRRVSASAGKA</sequence>
<dbReference type="GO" id="GO:0008803">
    <property type="term" value="F:bis(5'-nucleosyl)-tetraphosphatase (symmetrical) activity"/>
    <property type="evidence" value="ECO:0007669"/>
    <property type="project" value="TreeGrafter"/>
</dbReference>
<dbReference type="InterPro" id="IPR004843">
    <property type="entry name" value="Calcineurin-like_PHP"/>
</dbReference>
<dbReference type="GO" id="GO:0016791">
    <property type="term" value="F:phosphatase activity"/>
    <property type="evidence" value="ECO:0007669"/>
    <property type="project" value="TreeGrafter"/>
</dbReference>
<dbReference type="Pfam" id="PF00149">
    <property type="entry name" value="Metallophos"/>
    <property type="match status" value="1"/>
</dbReference>
<organism evidence="2 3">
    <name type="scientific">Sphingomonas gellani</name>
    <dbReference type="NCBI Taxonomy" id="1166340"/>
    <lineage>
        <taxon>Bacteria</taxon>
        <taxon>Pseudomonadati</taxon>
        <taxon>Pseudomonadota</taxon>
        <taxon>Alphaproteobacteria</taxon>
        <taxon>Sphingomonadales</taxon>
        <taxon>Sphingomonadaceae</taxon>
        <taxon>Sphingomonas</taxon>
    </lineage>
</organism>
<protein>
    <submittedName>
        <fullName evidence="2">Serine/threonine protein phosphatase 1</fullName>
    </submittedName>
</protein>
<reference evidence="3" key="1">
    <citation type="submission" date="2016-10" db="EMBL/GenBank/DDBJ databases">
        <authorList>
            <person name="Varghese N."/>
            <person name="Submissions S."/>
        </authorList>
    </citation>
    <scope>NUCLEOTIDE SEQUENCE [LARGE SCALE GENOMIC DNA]</scope>
    <source>
        <strain evidence="3">S6-262</strain>
    </source>
</reference>
<dbReference type="AlphaFoldDB" id="A0A1H8I247"/>
<dbReference type="InterPro" id="IPR050126">
    <property type="entry name" value="Ap4A_hydrolase"/>
</dbReference>
<gene>
    <name evidence="2" type="ORF">SAMN05192583_3177</name>
</gene>
<dbReference type="Proteomes" id="UP000199206">
    <property type="component" value="Unassembled WGS sequence"/>
</dbReference>
<dbReference type="STRING" id="1166340.SAMN05192583_3177"/>
<evidence type="ECO:0000313" key="3">
    <source>
        <dbReference type="Proteomes" id="UP000199206"/>
    </source>
</evidence>
<name>A0A1H8I247_9SPHN</name>
<proteinExistence type="predicted"/>
<dbReference type="InterPro" id="IPR006186">
    <property type="entry name" value="Ser/Thr-sp_prot-phosphatase"/>
</dbReference>
<evidence type="ECO:0000259" key="1">
    <source>
        <dbReference type="PROSITE" id="PS00125"/>
    </source>
</evidence>
<dbReference type="InterPro" id="IPR029052">
    <property type="entry name" value="Metallo-depent_PP-like"/>
</dbReference>